<gene>
    <name evidence="2" type="ORF">UFOVP163_30</name>
</gene>
<evidence type="ECO:0008006" key="3">
    <source>
        <dbReference type="Google" id="ProtNLM"/>
    </source>
</evidence>
<evidence type="ECO:0000313" key="2">
    <source>
        <dbReference type="EMBL" id="CAB5187307.1"/>
    </source>
</evidence>
<keyword evidence="1" id="KW-1133">Transmembrane helix</keyword>
<proteinExistence type="predicted"/>
<protein>
    <recommendedName>
        <fullName evidence="3">DUF1360 domain-containing protein</fullName>
    </recommendedName>
</protein>
<evidence type="ECO:0000256" key="1">
    <source>
        <dbReference type="SAM" id="Phobius"/>
    </source>
</evidence>
<organism evidence="2">
    <name type="scientific">uncultured Caudovirales phage</name>
    <dbReference type="NCBI Taxonomy" id="2100421"/>
    <lineage>
        <taxon>Viruses</taxon>
        <taxon>Duplodnaviria</taxon>
        <taxon>Heunggongvirae</taxon>
        <taxon>Uroviricota</taxon>
        <taxon>Caudoviricetes</taxon>
        <taxon>Peduoviridae</taxon>
        <taxon>Maltschvirus</taxon>
        <taxon>Maltschvirus maltsch</taxon>
    </lineage>
</organism>
<accession>A0A6J7WH63</accession>
<dbReference type="EMBL" id="LR798208">
    <property type="protein sequence ID" value="CAB5187307.1"/>
    <property type="molecule type" value="Genomic_DNA"/>
</dbReference>
<feature type="transmembrane region" description="Helical" evidence="1">
    <location>
        <begin position="70"/>
        <end position="90"/>
    </location>
</feature>
<keyword evidence="1" id="KW-0812">Transmembrane</keyword>
<reference evidence="2" key="1">
    <citation type="submission" date="2020-05" db="EMBL/GenBank/DDBJ databases">
        <authorList>
            <person name="Chiriac C."/>
            <person name="Salcher M."/>
            <person name="Ghai R."/>
            <person name="Kavagutti S V."/>
        </authorList>
    </citation>
    <scope>NUCLEOTIDE SEQUENCE</scope>
</reference>
<sequence>MITILTILGISALCAISYESPYHCWVVEKLREKRPTEGPWLFLLNLVVCPQCYFYWLATAILLGFDFGSLSFVLGALCDIIGIILLKKIIRTL</sequence>
<feature type="transmembrane region" description="Helical" evidence="1">
    <location>
        <begin position="41"/>
        <end position="63"/>
    </location>
</feature>
<name>A0A6J7WH63_9CAUD</name>
<keyword evidence="1" id="KW-0472">Membrane</keyword>